<evidence type="ECO:0000259" key="2">
    <source>
        <dbReference type="PROSITE" id="PS50168"/>
    </source>
</evidence>
<evidence type="ECO:0000313" key="4">
    <source>
        <dbReference type="Proteomes" id="UP001152320"/>
    </source>
</evidence>
<dbReference type="SUPFAM" id="SSF47986">
    <property type="entry name" value="DEATH domain"/>
    <property type="match status" value="1"/>
</dbReference>
<dbReference type="InterPro" id="IPR011029">
    <property type="entry name" value="DEATH-like_dom_sf"/>
</dbReference>
<reference evidence="3" key="1">
    <citation type="submission" date="2021-10" db="EMBL/GenBank/DDBJ databases">
        <title>Tropical sea cucumber genome reveals ecological adaptation and Cuvierian tubules defense mechanism.</title>
        <authorList>
            <person name="Chen T."/>
        </authorList>
    </citation>
    <scope>NUCLEOTIDE SEQUENCE</scope>
    <source>
        <strain evidence="3">Nanhai2018</strain>
        <tissue evidence="3">Muscle</tissue>
    </source>
</reference>
<dbReference type="PANTHER" id="PTHR47508:SF1">
    <property type="entry name" value="NON-SPECIFIC SERINE_THREONINE PROTEIN KINASE"/>
    <property type="match status" value="1"/>
</dbReference>
<feature type="domain" description="TIR" evidence="1">
    <location>
        <begin position="141"/>
        <end position="262"/>
    </location>
</feature>
<accession>A0A9Q1H7T2</accession>
<organism evidence="3 4">
    <name type="scientific">Holothuria leucospilota</name>
    <name type="common">Black long sea cucumber</name>
    <name type="synonym">Mertensiothuria leucospilota</name>
    <dbReference type="NCBI Taxonomy" id="206669"/>
    <lineage>
        <taxon>Eukaryota</taxon>
        <taxon>Metazoa</taxon>
        <taxon>Echinodermata</taxon>
        <taxon>Eleutherozoa</taxon>
        <taxon>Echinozoa</taxon>
        <taxon>Holothuroidea</taxon>
        <taxon>Aspidochirotacea</taxon>
        <taxon>Aspidochirotida</taxon>
        <taxon>Holothuriidae</taxon>
        <taxon>Holothuria</taxon>
    </lineage>
</organism>
<comment type="caution">
    <text evidence="3">The sequence shown here is derived from an EMBL/GenBank/DDBJ whole genome shotgun (WGS) entry which is preliminary data.</text>
</comment>
<dbReference type="GO" id="GO:0007165">
    <property type="term" value="P:signal transduction"/>
    <property type="evidence" value="ECO:0007669"/>
    <property type="project" value="InterPro"/>
</dbReference>
<dbReference type="InterPro" id="IPR035897">
    <property type="entry name" value="Toll_tir_struct_dom_sf"/>
</dbReference>
<dbReference type="EMBL" id="JAIZAY010000007">
    <property type="protein sequence ID" value="KAJ8038877.1"/>
    <property type="molecule type" value="Genomic_DNA"/>
</dbReference>
<dbReference type="Gene3D" id="3.40.50.10140">
    <property type="entry name" value="Toll/interleukin-1 receptor homology (TIR) domain"/>
    <property type="match status" value="1"/>
</dbReference>
<name>A0A9Q1H7T2_HOLLE</name>
<protein>
    <recommendedName>
        <fullName evidence="5">TIR domain-containing protein</fullName>
    </recommendedName>
</protein>
<sequence length="339" mass="38358">MKMSERLEEDYRDTLSKLGDELTRQSMQTLLFLFPKVTRAQSSELESLRYNAASLEFFRILEDNEYLSLTNVDVLINALKKRSLFKAATVLENYKRRNVNLINAELQRQYEENQINSSEILNSSSASNSPVKTAWNTNIDTKKKIFISFSFKILDKVTALKDRIERYIGRDSCWICTTGVKGGDNLDEEITQAITGAKIILCMINKDFVNSKQCEAEVHLSRMKNKHFIPVLLEKVEWPLKKPNGDPSPMQLAFARLLYVNLHDQTKKEEEFKKMISSIKEQLGCREQDAVGACGEGENISGNCAAGEVGQCDNPGSSGTKRCHYGALCESCPKKKKAD</sequence>
<proteinExistence type="predicted"/>
<feature type="domain" description="DED" evidence="2">
    <location>
        <begin position="10"/>
        <end position="93"/>
    </location>
</feature>
<evidence type="ECO:0008006" key="5">
    <source>
        <dbReference type="Google" id="ProtNLM"/>
    </source>
</evidence>
<dbReference type="PROSITE" id="PS50104">
    <property type="entry name" value="TIR"/>
    <property type="match status" value="1"/>
</dbReference>
<keyword evidence="4" id="KW-1185">Reference proteome</keyword>
<dbReference type="Proteomes" id="UP001152320">
    <property type="component" value="Chromosome 7"/>
</dbReference>
<dbReference type="InterPro" id="IPR001875">
    <property type="entry name" value="DED_dom"/>
</dbReference>
<dbReference type="GO" id="GO:0042981">
    <property type="term" value="P:regulation of apoptotic process"/>
    <property type="evidence" value="ECO:0007669"/>
    <property type="project" value="InterPro"/>
</dbReference>
<gene>
    <name evidence="3" type="ORF">HOLleu_16432</name>
</gene>
<dbReference type="AlphaFoldDB" id="A0A9Q1H7T2"/>
<dbReference type="Pfam" id="PF13676">
    <property type="entry name" value="TIR_2"/>
    <property type="match status" value="1"/>
</dbReference>
<dbReference type="PANTHER" id="PTHR47508">
    <property type="entry name" value="SAM DOMAIN-CONTAINING PROTEIN-RELATED"/>
    <property type="match status" value="1"/>
</dbReference>
<dbReference type="SUPFAM" id="SSF52200">
    <property type="entry name" value="Toll/Interleukin receptor TIR domain"/>
    <property type="match status" value="1"/>
</dbReference>
<evidence type="ECO:0000313" key="3">
    <source>
        <dbReference type="EMBL" id="KAJ8038877.1"/>
    </source>
</evidence>
<evidence type="ECO:0000259" key="1">
    <source>
        <dbReference type="PROSITE" id="PS50104"/>
    </source>
</evidence>
<dbReference type="Gene3D" id="1.10.533.10">
    <property type="entry name" value="Death Domain, Fas"/>
    <property type="match status" value="1"/>
</dbReference>
<dbReference type="InterPro" id="IPR000157">
    <property type="entry name" value="TIR_dom"/>
</dbReference>
<dbReference type="PROSITE" id="PS50168">
    <property type="entry name" value="DED"/>
    <property type="match status" value="1"/>
</dbReference>